<evidence type="ECO:0000313" key="9">
    <source>
        <dbReference type="Proteomes" id="UP000037751"/>
    </source>
</evidence>
<dbReference type="InterPro" id="IPR055079">
    <property type="entry name" value="POP1_C"/>
</dbReference>
<dbReference type="InterPro" id="IPR009723">
    <property type="entry name" value="Pop1_N"/>
</dbReference>
<evidence type="ECO:0000256" key="3">
    <source>
        <dbReference type="ARBA" id="ARBA00023242"/>
    </source>
</evidence>
<dbReference type="Pfam" id="PF06978">
    <property type="entry name" value="POP1_N"/>
    <property type="match status" value="2"/>
</dbReference>
<dbReference type="OrthoDB" id="442863at2759"/>
<gene>
    <name evidence="8" type="ORF">Malapachy_2178</name>
</gene>
<keyword evidence="2" id="KW-0819">tRNA processing</keyword>
<reference evidence="8 9" key="1">
    <citation type="submission" date="2015-07" db="EMBL/GenBank/DDBJ databases">
        <title>Draft Genome Sequence of Malassezia furfur CBS1878 and Malassezia pachydermatis CBS1879.</title>
        <authorList>
            <person name="Triana S."/>
            <person name="Ohm R."/>
            <person name="Gonzalez A."/>
            <person name="DeCock H."/>
            <person name="Restrepo S."/>
            <person name="Celis A."/>
        </authorList>
    </citation>
    <scope>NUCLEOTIDE SEQUENCE [LARGE SCALE GENOMIC DNA]</scope>
    <source>
        <strain evidence="8 9">CBS 1879</strain>
    </source>
</reference>
<feature type="domain" description="POPLD" evidence="6">
    <location>
        <begin position="526"/>
        <end position="603"/>
    </location>
</feature>
<feature type="domain" description="Pop1 N-terminal" evidence="5">
    <location>
        <begin position="45"/>
        <end position="133"/>
    </location>
</feature>
<dbReference type="InterPro" id="IPR039182">
    <property type="entry name" value="Pop1"/>
</dbReference>
<comment type="caution">
    <text evidence="8">The sequence shown here is derived from an EMBL/GenBank/DDBJ whole genome shotgun (WGS) entry which is preliminary data.</text>
</comment>
<dbReference type="AlphaFoldDB" id="A0A0M8MXU5"/>
<keyword evidence="3" id="KW-0539">Nucleus</keyword>
<evidence type="ECO:0000256" key="4">
    <source>
        <dbReference type="SAM" id="MobiDB-lite"/>
    </source>
</evidence>
<evidence type="ECO:0000259" key="6">
    <source>
        <dbReference type="Pfam" id="PF08170"/>
    </source>
</evidence>
<dbReference type="InterPro" id="IPR012590">
    <property type="entry name" value="POPLD_dom"/>
</dbReference>
<evidence type="ECO:0000259" key="5">
    <source>
        <dbReference type="Pfam" id="PF06978"/>
    </source>
</evidence>
<dbReference type="PANTHER" id="PTHR22731">
    <property type="entry name" value="RIBONUCLEASES P/MRP PROTEIN SUBUNIT POP1"/>
    <property type="match status" value="1"/>
</dbReference>
<dbReference type="RefSeq" id="XP_017993373.1">
    <property type="nucleotide sequence ID" value="XM_018136670.1"/>
</dbReference>
<feature type="domain" description="POP1 C-terminal" evidence="7">
    <location>
        <begin position="737"/>
        <end position="822"/>
    </location>
</feature>
<sequence length="838" mass="93310">MAKRVAEANEVPLSVQEGKRLRRSSPVGITPANAIPPQWDVDEIVAARKAEILALHRAMKQARSATNTRAWQLLPRHLRRRAASHNVLRLPRRLRAKARAELRASNTDAKTRSAMRKRDPERTLRGYIRRRAALQARAARPGRRWLETHLWHAKRFRMTGDKGKGISDGGEGRWGFCLAETPHQKSERTLWRKTSYALVHDHSYTSIVRITATAHRVSDATSRLQLFLYLAGIEKGWQPDWTTGAQRCDTVLLDRPRRGEKKTRTRATTPFLAAIAPVQVWWTPHDQRHPRRDVHVFVHPAAVVDVKQALAHALDALPLASAHTWPIAQRWTKHVNIQAQVLESAPPPSLAAGMLHSDQHTRAPRTLLEMQDVPRHAGWNVFEVLGDRAAHILGGVLHVAPQAQAHQAEMLRRVLYQDAAHALPSAWLPPGTALSCDIIDPRLTYPPKNTTCGTSVPMEAPWVRDARPVYADARFCSYTSLPRCTQAAIDQRRAQHRTEPASYDTCPILLFQRTWSAAPGSAPLHGYTLLVPRGWGAAVWRSLVHTGAHVVGQAQWRALHLHLGHPLFPDDWIGHAASLAAQDQAATRLHAHWAARPPAKRVPLVLDVCAHPFGGAALWQALAQGAGFVGRPVLVPCVDEAATQRMDQARCTSPIQRPSTVTTSKACTLWTREAYEHGLARRSAAIHAPLPRCYAPFVLVLLTACRRGAWDAYATMHMLPLDAEAAWRQALDPPRAQKQEARVQLQTLESSTHVTASSAVGAVTRGDYALSTGHGRAIAVMTWTAWLELERRERQKAPPSSTWGRHKRNRVPLERLVLVRNAMGGPVRAASVSRLPTY</sequence>
<feature type="domain" description="Pop1 N-terminal" evidence="5">
    <location>
        <begin position="144"/>
        <end position="211"/>
    </location>
</feature>
<proteinExistence type="predicted"/>
<organism evidence="8 9">
    <name type="scientific">Malassezia pachydermatis</name>
    <dbReference type="NCBI Taxonomy" id="77020"/>
    <lineage>
        <taxon>Eukaryota</taxon>
        <taxon>Fungi</taxon>
        <taxon>Dikarya</taxon>
        <taxon>Basidiomycota</taxon>
        <taxon>Ustilaginomycotina</taxon>
        <taxon>Malasseziomycetes</taxon>
        <taxon>Malasseziales</taxon>
        <taxon>Malasseziaceae</taxon>
        <taxon>Malassezia</taxon>
    </lineage>
</organism>
<comment type="subcellular location">
    <subcellularLocation>
        <location evidence="1">Nucleus</location>
    </subcellularLocation>
</comment>
<name>A0A0M8MXU5_9BASI</name>
<dbReference type="SUPFAM" id="SSF103025">
    <property type="entry name" value="Folate-binding domain"/>
    <property type="match status" value="1"/>
</dbReference>
<dbReference type="PANTHER" id="PTHR22731:SF3">
    <property type="entry name" value="RIBONUCLEASES P_MRP PROTEIN SUBUNIT POP1"/>
    <property type="match status" value="1"/>
</dbReference>
<dbReference type="STRING" id="77020.A0A0M8MXU5"/>
<evidence type="ECO:0000259" key="7">
    <source>
        <dbReference type="Pfam" id="PF22770"/>
    </source>
</evidence>
<dbReference type="Proteomes" id="UP000037751">
    <property type="component" value="Unassembled WGS sequence"/>
</dbReference>
<dbReference type="GO" id="GO:0001682">
    <property type="term" value="P:tRNA 5'-leader removal"/>
    <property type="evidence" value="ECO:0007669"/>
    <property type="project" value="InterPro"/>
</dbReference>
<evidence type="ECO:0000256" key="2">
    <source>
        <dbReference type="ARBA" id="ARBA00022694"/>
    </source>
</evidence>
<keyword evidence="9" id="KW-1185">Reference proteome</keyword>
<dbReference type="GO" id="GO:0000172">
    <property type="term" value="C:ribonuclease MRP complex"/>
    <property type="evidence" value="ECO:0007669"/>
    <property type="project" value="InterPro"/>
</dbReference>
<feature type="region of interest" description="Disordered" evidence="4">
    <location>
        <begin position="100"/>
        <end position="120"/>
    </location>
</feature>
<dbReference type="EMBL" id="LGAV01000002">
    <property type="protein sequence ID" value="KOS15741.1"/>
    <property type="molecule type" value="Genomic_DNA"/>
</dbReference>
<dbReference type="VEuPathDB" id="FungiDB:Malapachy_2178"/>
<evidence type="ECO:0000313" key="8">
    <source>
        <dbReference type="EMBL" id="KOS15741.1"/>
    </source>
</evidence>
<dbReference type="Pfam" id="PF22770">
    <property type="entry name" value="POP1_C"/>
    <property type="match status" value="1"/>
</dbReference>
<evidence type="ECO:0000256" key="1">
    <source>
        <dbReference type="ARBA" id="ARBA00004123"/>
    </source>
</evidence>
<dbReference type="GeneID" id="28728545"/>
<accession>A0A0M8MXU5</accession>
<protein>
    <submittedName>
        <fullName evidence="8">Pop1-domain-containing protein</fullName>
    </submittedName>
</protein>
<dbReference type="GO" id="GO:0005655">
    <property type="term" value="C:nucleolar ribonuclease P complex"/>
    <property type="evidence" value="ECO:0007669"/>
    <property type="project" value="InterPro"/>
</dbReference>
<dbReference type="Pfam" id="PF08170">
    <property type="entry name" value="POPLD"/>
    <property type="match status" value="1"/>
</dbReference>